<dbReference type="Proteomes" id="UP000814140">
    <property type="component" value="Unassembled WGS sequence"/>
</dbReference>
<name>A0ACB8SYN8_9AGAM</name>
<organism evidence="1 2">
    <name type="scientific">Artomyces pyxidatus</name>
    <dbReference type="NCBI Taxonomy" id="48021"/>
    <lineage>
        <taxon>Eukaryota</taxon>
        <taxon>Fungi</taxon>
        <taxon>Dikarya</taxon>
        <taxon>Basidiomycota</taxon>
        <taxon>Agaricomycotina</taxon>
        <taxon>Agaricomycetes</taxon>
        <taxon>Russulales</taxon>
        <taxon>Auriscalpiaceae</taxon>
        <taxon>Artomyces</taxon>
    </lineage>
</organism>
<reference evidence="1" key="1">
    <citation type="submission" date="2021-03" db="EMBL/GenBank/DDBJ databases">
        <authorList>
            <consortium name="DOE Joint Genome Institute"/>
            <person name="Ahrendt S."/>
            <person name="Looney B.P."/>
            <person name="Miyauchi S."/>
            <person name="Morin E."/>
            <person name="Drula E."/>
            <person name="Courty P.E."/>
            <person name="Chicoki N."/>
            <person name="Fauchery L."/>
            <person name="Kohler A."/>
            <person name="Kuo A."/>
            <person name="Labutti K."/>
            <person name="Pangilinan J."/>
            <person name="Lipzen A."/>
            <person name="Riley R."/>
            <person name="Andreopoulos W."/>
            <person name="He G."/>
            <person name="Johnson J."/>
            <person name="Barry K.W."/>
            <person name="Grigoriev I.V."/>
            <person name="Nagy L."/>
            <person name="Hibbett D."/>
            <person name="Henrissat B."/>
            <person name="Matheny P.B."/>
            <person name="Labbe J."/>
            <person name="Martin F."/>
        </authorList>
    </citation>
    <scope>NUCLEOTIDE SEQUENCE</scope>
    <source>
        <strain evidence="1">HHB10654</strain>
    </source>
</reference>
<proteinExistence type="predicted"/>
<keyword evidence="2" id="KW-1185">Reference proteome</keyword>
<comment type="caution">
    <text evidence="1">The sequence shown here is derived from an EMBL/GenBank/DDBJ whole genome shotgun (WGS) entry which is preliminary data.</text>
</comment>
<reference evidence="1" key="2">
    <citation type="journal article" date="2022" name="New Phytol.">
        <title>Evolutionary transition to the ectomycorrhizal habit in the genomes of a hyperdiverse lineage of mushroom-forming fungi.</title>
        <authorList>
            <person name="Looney B."/>
            <person name="Miyauchi S."/>
            <person name="Morin E."/>
            <person name="Drula E."/>
            <person name="Courty P.E."/>
            <person name="Kohler A."/>
            <person name="Kuo A."/>
            <person name="LaButti K."/>
            <person name="Pangilinan J."/>
            <person name="Lipzen A."/>
            <person name="Riley R."/>
            <person name="Andreopoulos W."/>
            <person name="He G."/>
            <person name="Johnson J."/>
            <person name="Nolan M."/>
            <person name="Tritt A."/>
            <person name="Barry K.W."/>
            <person name="Grigoriev I.V."/>
            <person name="Nagy L.G."/>
            <person name="Hibbett D."/>
            <person name="Henrissat B."/>
            <person name="Matheny P.B."/>
            <person name="Labbe J."/>
            <person name="Martin F.M."/>
        </authorList>
    </citation>
    <scope>NUCLEOTIDE SEQUENCE</scope>
    <source>
        <strain evidence="1">HHB10654</strain>
    </source>
</reference>
<evidence type="ECO:0000313" key="2">
    <source>
        <dbReference type="Proteomes" id="UP000814140"/>
    </source>
</evidence>
<gene>
    <name evidence="1" type="ORF">BV25DRAFT_1806467</name>
</gene>
<accession>A0ACB8SYN8</accession>
<protein>
    <submittedName>
        <fullName evidence="1">Uncharacterized protein</fullName>
    </submittedName>
</protein>
<dbReference type="EMBL" id="MU277215">
    <property type="protein sequence ID" value="KAI0061065.1"/>
    <property type="molecule type" value="Genomic_DNA"/>
</dbReference>
<sequence>MAYIQSESRAPSFNCAHDSFVDAVKDGRNLVRDTWPGGFARIASEEVEFEDMPCWQVVPLGFEGVCNWVALLPLVDNPDPTRGYALVHREMANGVFYVDIRVQGFLGNHNLGAGVLGSWDRTDKGACKAITFFNLVAGGFQRQFDATQAALIDLRVAARKAFQGHEETVSLDYSDRLYFQRRVFTKVNGRTTLPNSVLDLSDDPFGQARNIDRRWRVLDKPALGRRLANGRLKACSPLLFSVGDFVSVDARLDIASFKNKYGEQVVNVHLTFSTIVQLLPAASVPVVRAC</sequence>
<evidence type="ECO:0000313" key="1">
    <source>
        <dbReference type="EMBL" id="KAI0061065.1"/>
    </source>
</evidence>